<dbReference type="AlphaFoldDB" id="A0A1H3U4C2"/>
<dbReference type="Pfam" id="PF18948">
    <property type="entry name" value="DUF5692"/>
    <property type="match status" value="1"/>
</dbReference>
<accession>A0A1H3U4C2</accession>
<feature type="transmembrane region" description="Helical" evidence="1">
    <location>
        <begin position="58"/>
        <end position="79"/>
    </location>
</feature>
<evidence type="ECO:0000256" key="1">
    <source>
        <dbReference type="SAM" id="Phobius"/>
    </source>
</evidence>
<evidence type="ECO:0000313" key="3">
    <source>
        <dbReference type="Proteomes" id="UP000198935"/>
    </source>
</evidence>
<feature type="transmembrane region" description="Helical" evidence="1">
    <location>
        <begin position="12"/>
        <end position="29"/>
    </location>
</feature>
<protein>
    <submittedName>
        <fullName evidence="2">Uncharacterized protein</fullName>
    </submittedName>
</protein>
<feature type="transmembrane region" description="Helical" evidence="1">
    <location>
        <begin position="91"/>
        <end position="109"/>
    </location>
</feature>
<feature type="transmembrane region" description="Helical" evidence="1">
    <location>
        <begin position="34"/>
        <end position="52"/>
    </location>
</feature>
<evidence type="ECO:0000313" key="2">
    <source>
        <dbReference type="EMBL" id="SDZ57178.1"/>
    </source>
</evidence>
<dbReference type="OrthoDB" id="7054801at2"/>
<keyword evidence="3" id="KW-1185">Reference proteome</keyword>
<proteinExistence type="predicted"/>
<keyword evidence="1" id="KW-0472">Membrane</keyword>
<feature type="transmembrane region" description="Helical" evidence="1">
    <location>
        <begin position="224"/>
        <end position="241"/>
    </location>
</feature>
<dbReference type="EMBL" id="FNPI01000018">
    <property type="protein sequence ID" value="SDZ57178.1"/>
    <property type="molecule type" value="Genomic_DNA"/>
</dbReference>
<dbReference type="Proteomes" id="UP000198935">
    <property type="component" value="Unassembled WGS sequence"/>
</dbReference>
<gene>
    <name evidence="2" type="ORF">SAMN05421736_11845</name>
</gene>
<dbReference type="STRING" id="1503961.SAMN05421736_11845"/>
<feature type="transmembrane region" description="Helical" evidence="1">
    <location>
        <begin position="253"/>
        <end position="272"/>
    </location>
</feature>
<sequence length="323" mass="36914">MFFFDSIPWYNVVMWFVVFGILIGINEFIRRSKWGSIAFFIVLPVILTPIWLMNDNEITSWFTWVKVYSALAGCLIYMVIRFTDYHKKHPWYLVLVPSILAINIVEAIVRELQVGIIGFDGIVDGMQYISGGWNYVNAFAGLFNLVTICGWAGIFATNGKCKDMLWPDQTRLWIIAYGIWNISYVYSCAPGNAFYSGVALNLAAIVPALLWAKGTWMQNRAQTLSFWMMWVMTFPYFFAEGSTFNVSVSYHPAANWTLAIVSLALNGTIAIWQGYRIIKHRLNPLKDDIWKGTGEYNLVNSQRQQDINIETIDEPRNTAAAGR</sequence>
<organism evidence="2 3">
    <name type="scientific">Evansella caseinilytica</name>
    <dbReference type="NCBI Taxonomy" id="1503961"/>
    <lineage>
        <taxon>Bacteria</taxon>
        <taxon>Bacillati</taxon>
        <taxon>Bacillota</taxon>
        <taxon>Bacilli</taxon>
        <taxon>Bacillales</taxon>
        <taxon>Bacillaceae</taxon>
        <taxon>Evansella</taxon>
    </lineage>
</organism>
<keyword evidence="1" id="KW-0812">Transmembrane</keyword>
<feature type="transmembrane region" description="Helical" evidence="1">
    <location>
        <begin position="135"/>
        <end position="158"/>
    </location>
</feature>
<keyword evidence="1" id="KW-1133">Transmembrane helix</keyword>
<dbReference type="InterPro" id="IPR043747">
    <property type="entry name" value="DUF5692"/>
</dbReference>
<name>A0A1H3U4C2_9BACI</name>
<reference evidence="3" key="1">
    <citation type="submission" date="2016-10" db="EMBL/GenBank/DDBJ databases">
        <authorList>
            <person name="Varghese N."/>
            <person name="Submissions S."/>
        </authorList>
    </citation>
    <scope>NUCLEOTIDE SEQUENCE [LARGE SCALE GENOMIC DNA]</scope>
    <source>
        <strain evidence="3">SP</strain>
    </source>
</reference>
<feature type="transmembrane region" description="Helical" evidence="1">
    <location>
        <begin position="170"/>
        <end position="187"/>
    </location>
</feature>
<feature type="transmembrane region" description="Helical" evidence="1">
    <location>
        <begin position="193"/>
        <end position="212"/>
    </location>
</feature>